<dbReference type="InterPro" id="IPR000362">
    <property type="entry name" value="Fumarate_lyase_fam"/>
</dbReference>
<proteinExistence type="inferred from homology"/>
<gene>
    <name evidence="3" type="ORF">PHSY_003271</name>
</gene>
<dbReference type="GO" id="GO:0003824">
    <property type="term" value="F:catalytic activity"/>
    <property type="evidence" value="ECO:0007669"/>
    <property type="project" value="InterPro"/>
</dbReference>
<dbReference type="InterPro" id="IPR022761">
    <property type="entry name" value="Fumarate_lyase_N"/>
</dbReference>
<dbReference type="AlphaFoldDB" id="R9PC88"/>
<evidence type="ECO:0000259" key="2">
    <source>
        <dbReference type="SMART" id="SM00998"/>
    </source>
</evidence>
<evidence type="ECO:0000313" key="3">
    <source>
        <dbReference type="EMBL" id="GAC95695.1"/>
    </source>
</evidence>
<dbReference type="GeneID" id="24108561"/>
<dbReference type="eggNOG" id="KOG2700">
    <property type="taxonomic scope" value="Eukaryota"/>
</dbReference>
<dbReference type="Proteomes" id="UP000014071">
    <property type="component" value="Unassembled WGS sequence"/>
</dbReference>
<dbReference type="InterPro" id="IPR008948">
    <property type="entry name" value="L-Aspartase-like"/>
</dbReference>
<reference evidence="4" key="1">
    <citation type="journal article" date="2013" name="Genome Announc.">
        <title>Draft genome sequence of the basidiomycetous yeast-like fungus Pseudozyma hubeiensis SY62, which produces an abundant amount of the biosurfactant mannosylerythritol lipids.</title>
        <authorList>
            <person name="Konishi M."/>
            <person name="Hatada Y."/>
            <person name="Horiuchi J."/>
        </authorList>
    </citation>
    <scope>NUCLEOTIDE SEQUENCE [LARGE SCALE GENOMIC DNA]</scope>
    <source>
        <strain evidence="4">SY62</strain>
    </source>
</reference>
<dbReference type="PRINTS" id="PR00149">
    <property type="entry name" value="FUMRATELYASE"/>
</dbReference>
<dbReference type="STRING" id="1305764.R9PC88"/>
<dbReference type="Pfam" id="PF10397">
    <property type="entry name" value="ADSL_C"/>
    <property type="match status" value="1"/>
</dbReference>
<protein>
    <recommendedName>
        <fullName evidence="2">Adenylosuccinate lyase C-terminal domain-containing protein</fullName>
    </recommendedName>
</protein>
<accession>R9PC88</accession>
<dbReference type="InterPro" id="IPR019468">
    <property type="entry name" value="AdenyloSucc_lyase_C"/>
</dbReference>
<dbReference type="Gene3D" id="1.20.200.10">
    <property type="entry name" value="Fumarase/aspartase (Central domain)"/>
    <property type="match status" value="1"/>
</dbReference>
<comment type="similarity">
    <text evidence="1">Belongs to the class-II fumarase/aspartase family.</text>
</comment>
<dbReference type="SUPFAM" id="SSF48557">
    <property type="entry name" value="L-aspartase-like"/>
    <property type="match status" value="1"/>
</dbReference>
<keyword evidence="4" id="KW-1185">Reference proteome</keyword>
<evidence type="ECO:0000313" key="4">
    <source>
        <dbReference type="Proteomes" id="UP000014071"/>
    </source>
</evidence>
<dbReference type="EMBL" id="DF238796">
    <property type="protein sequence ID" value="GAC95695.1"/>
    <property type="molecule type" value="Genomic_DNA"/>
</dbReference>
<evidence type="ECO:0000256" key="1">
    <source>
        <dbReference type="ARBA" id="ARBA00034772"/>
    </source>
</evidence>
<dbReference type="Pfam" id="PF00206">
    <property type="entry name" value="Lyase_1"/>
    <property type="match status" value="1"/>
</dbReference>
<dbReference type="OrthoDB" id="406045at2759"/>
<name>R9PC88_PSEHS</name>
<dbReference type="PANTHER" id="PTHR43172:SF2">
    <property type="entry name" value="ADENYLOSUCCINATE LYASE C-TERMINAL DOMAIN-CONTAINING PROTEIN"/>
    <property type="match status" value="1"/>
</dbReference>
<dbReference type="RefSeq" id="XP_012189282.1">
    <property type="nucleotide sequence ID" value="XM_012333892.1"/>
</dbReference>
<organism evidence="3 4">
    <name type="scientific">Pseudozyma hubeiensis (strain SY62)</name>
    <name type="common">Yeast</name>
    <dbReference type="NCBI Taxonomy" id="1305764"/>
    <lineage>
        <taxon>Eukaryota</taxon>
        <taxon>Fungi</taxon>
        <taxon>Dikarya</taxon>
        <taxon>Basidiomycota</taxon>
        <taxon>Ustilaginomycotina</taxon>
        <taxon>Ustilaginomycetes</taxon>
        <taxon>Ustilaginales</taxon>
        <taxon>Ustilaginaceae</taxon>
        <taxon>Pseudozyma</taxon>
    </lineage>
</organism>
<dbReference type="Gene3D" id="1.10.40.30">
    <property type="entry name" value="Fumarase/aspartase (C-terminal domain)"/>
    <property type="match status" value="1"/>
</dbReference>
<dbReference type="CDD" id="cd01597">
    <property type="entry name" value="pCLME"/>
    <property type="match status" value="1"/>
</dbReference>
<dbReference type="SMART" id="SM00998">
    <property type="entry name" value="ADSL_C"/>
    <property type="match status" value="1"/>
</dbReference>
<dbReference type="HOGENOM" id="CLU_030949_3_3_1"/>
<sequence>MSRLARCTSLLARSRPRLTINQLNMAPSLGHSSALNAGSASGAAPGKLRYSTSLNLKLTGLADLSDTSGTFSDIFGTPEMRTIWSDQNRVSCYLQIEAALAQVQAELDIIPHRAAAEIVSHCRVEEIDFALYKQKTELIGYPILGIVQQLVANCKDGLGEYCHWGATTQDITDTATVMQIRQSMTIVKQKLHSIISSLERLAEEHRDLPMAGRSNLKQAVPITFGFKMARFLATFRRHQDRLAELEQRVYTLEFGGAAGNLSSLGDKGIATHDALATALDLRPAEIAWHTEHDRFAEVGTFLGLLTGTLAKLATDIKLMSQTEIAEVSEPYLANRGSSSTMPQKNNPISCVYIHACAANVRASTSAMLDAMQSDHERGTGPWEIIWVQLPLMMNWSSAALANADFILKDLQVFGDAMQRNLEISKGLVVSEAVMMGLGDKMGRQYAHDVVYECCRKAFVEDRPLVDALMENEEIASKASREELEELCDPKNYLGQSGQWIDRVLSKSLSHEP</sequence>
<dbReference type="PANTHER" id="PTHR43172">
    <property type="entry name" value="ADENYLOSUCCINATE LYASE"/>
    <property type="match status" value="1"/>
</dbReference>
<feature type="domain" description="Adenylosuccinate lyase C-terminal" evidence="2">
    <location>
        <begin position="425"/>
        <end position="504"/>
    </location>
</feature>